<evidence type="ECO:0000313" key="2">
    <source>
        <dbReference type="Proteomes" id="UP000051461"/>
    </source>
</evidence>
<dbReference type="STRING" id="1423726.FC07_GL001910"/>
<comment type="caution">
    <text evidence="1">The sequence shown here is derived from an EMBL/GenBank/DDBJ whole genome shotgun (WGS) entry which is preliminary data.</text>
</comment>
<dbReference type="PATRIC" id="fig|1423726.3.peg.1984"/>
<dbReference type="Proteomes" id="UP000051461">
    <property type="component" value="Unassembled WGS sequence"/>
</dbReference>
<protein>
    <submittedName>
        <fullName evidence="1">Uncharacterized protein</fullName>
    </submittedName>
</protein>
<dbReference type="RefSeq" id="WP_057904011.1">
    <property type="nucleotide sequence ID" value="NZ_AZDA01000029.1"/>
</dbReference>
<name>A0A0R1H8K2_9LACO</name>
<reference evidence="1 2" key="1">
    <citation type="journal article" date="2015" name="Genome Announc.">
        <title>Expanding the biotechnology potential of lactobacilli through comparative genomics of 213 strains and associated genera.</title>
        <authorList>
            <person name="Sun Z."/>
            <person name="Harris H.M."/>
            <person name="McCann A."/>
            <person name="Guo C."/>
            <person name="Argimon S."/>
            <person name="Zhang W."/>
            <person name="Yang X."/>
            <person name="Jeffery I.B."/>
            <person name="Cooney J.C."/>
            <person name="Kagawa T.F."/>
            <person name="Liu W."/>
            <person name="Song Y."/>
            <person name="Salvetti E."/>
            <person name="Wrobel A."/>
            <person name="Rasinkangas P."/>
            <person name="Parkhill J."/>
            <person name="Rea M.C."/>
            <person name="O'Sullivan O."/>
            <person name="Ritari J."/>
            <person name="Douillard F.P."/>
            <person name="Paul Ross R."/>
            <person name="Yang R."/>
            <person name="Briner A.E."/>
            <person name="Felis G.E."/>
            <person name="de Vos W.M."/>
            <person name="Barrangou R."/>
            <person name="Klaenhammer T.R."/>
            <person name="Caufield P.W."/>
            <person name="Cui Y."/>
            <person name="Zhang H."/>
            <person name="O'Toole P.W."/>
        </authorList>
    </citation>
    <scope>NUCLEOTIDE SEQUENCE [LARGE SCALE GENOMIC DNA]</scope>
    <source>
        <strain evidence="1 2">DSM 20003</strain>
    </source>
</reference>
<accession>A0A0R1H8K2</accession>
<dbReference type="AlphaFoldDB" id="A0A0R1H8K2"/>
<evidence type="ECO:0000313" key="1">
    <source>
        <dbReference type="EMBL" id="KRK39954.1"/>
    </source>
</evidence>
<proteinExistence type="predicted"/>
<organism evidence="1 2">
    <name type="scientific">Loigolactobacillus bifermentans DSM 20003</name>
    <dbReference type="NCBI Taxonomy" id="1423726"/>
    <lineage>
        <taxon>Bacteria</taxon>
        <taxon>Bacillati</taxon>
        <taxon>Bacillota</taxon>
        <taxon>Bacilli</taxon>
        <taxon>Lactobacillales</taxon>
        <taxon>Lactobacillaceae</taxon>
        <taxon>Loigolactobacillus</taxon>
    </lineage>
</organism>
<gene>
    <name evidence="1" type="ORF">FC07_GL001910</name>
</gene>
<keyword evidence="2" id="KW-1185">Reference proteome</keyword>
<dbReference type="EMBL" id="AZDA01000029">
    <property type="protein sequence ID" value="KRK39954.1"/>
    <property type="molecule type" value="Genomic_DNA"/>
</dbReference>
<sequence>MDEAKNVAITLKNYEWRMLAIQLIILGNTVPEMAVNDNIKGVLDAIKQSGVLDGETMAAQLKLIASVKYQTK</sequence>